<accession>A0A6M3K3F8</accession>
<dbReference type="AlphaFoldDB" id="A0A6M3K3F8"/>
<evidence type="ECO:0000313" key="1">
    <source>
        <dbReference type="EMBL" id="QJA76883.1"/>
    </source>
</evidence>
<sequence length="69" mass="7887">MCPKCNSLGAFIAVFLSDTTDCTRDSIMRVVVNHDSCGFSLMREDRISFRKLDKLGMYDKYKVGEKDVE</sequence>
<proteinExistence type="predicted"/>
<dbReference type="EMBL" id="MT142250">
    <property type="protein sequence ID" value="QJA76883.1"/>
    <property type="molecule type" value="Genomic_DNA"/>
</dbReference>
<protein>
    <submittedName>
        <fullName evidence="1">Uncharacterized protein</fullName>
    </submittedName>
</protein>
<name>A0A6M3K3F8_9ZZZZ</name>
<organism evidence="1">
    <name type="scientific">viral metagenome</name>
    <dbReference type="NCBI Taxonomy" id="1070528"/>
    <lineage>
        <taxon>unclassified sequences</taxon>
        <taxon>metagenomes</taxon>
        <taxon>organismal metagenomes</taxon>
    </lineage>
</organism>
<gene>
    <name evidence="1" type="ORF">MM415A01404_0002</name>
</gene>
<reference evidence="1" key="1">
    <citation type="submission" date="2020-03" db="EMBL/GenBank/DDBJ databases">
        <title>The deep terrestrial virosphere.</title>
        <authorList>
            <person name="Holmfeldt K."/>
            <person name="Nilsson E."/>
            <person name="Simone D."/>
            <person name="Lopez-Fernandez M."/>
            <person name="Wu X."/>
            <person name="de Brujin I."/>
            <person name="Lundin D."/>
            <person name="Andersson A."/>
            <person name="Bertilsson S."/>
            <person name="Dopson M."/>
        </authorList>
    </citation>
    <scope>NUCLEOTIDE SEQUENCE</scope>
    <source>
        <strain evidence="1">MM415A01404</strain>
    </source>
</reference>